<dbReference type="OrthoDB" id="5515212at2"/>
<protein>
    <submittedName>
        <fullName evidence="2">Transcriptional regulator</fullName>
    </submittedName>
</protein>
<accession>A0A4P2PXS1</accession>
<reference evidence="2 3" key="1">
    <citation type="submission" date="2015-09" db="EMBL/GenBank/DDBJ databases">
        <title>Sorangium comparison.</title>
        <authorList>
            <person name="Zaburannyi N."/>
            <person name="Bunk B."/>
            <person name="Overmann J."/>
            <person name="Mueller R."/>
        </authorList>
    </citation>
    <scope>NUCLEOTIDE SEQUENCE [LARGE SCALE GENOMIC DNA]</scope>
    <source>
        <strain evidence="2 3">So ceGT47</strain>
    </source>
</reference>
<evidence type="ECO:0000313" key="2">
    <source>
        <dbReference type="EMBL" id="AUX21356.1"/>
    </source>
</evidence>
<gene>
    <name evidence="2" type="primary">ompR</name>
    <name evidence="2" type="ORF">SOCEGT47_018380</name>
</gene>
<name>A0A4P2PXS1_SORCE</name>
<feature type="domain" description="HTH cro/C1-type" evidence="1">
    <location>
        <begin position="6"/>
        <end position="37"/>
    </location>
</feature>
<dbReference type="Gene3D" id="1.10.260.40">
    <property type="entry name" value="lambda repressor-like DNA-binding domains"/>
    <property type="match status" value="1"/>
</dbReference>
<dbReference type="Pfam" id="PF01381">
    <property type="entry name" value="HTH_3"/>
    <property type="match status" value="1"/>
</dbReference>
<dbReference type="CDD" id="cd00093">
    <property type="entry name" value="HTH_XRE"/>
    <property type="match status" value="1"/>
</dbReference>
<sequence>MTPEDIKELRQELGCTARELAGALGIEQETVLAWEHGDLFPTKRFVGMMAELRRKGPEAIPRKKKRATARSPLQLLADPELWRLFRKLLAHPELRSAALKLAETYPEPTDAPSP</sequence>
<dbReference type="EMBL" id="CP012670">
    <property type="protein sequence ID" value="AUX21356.1"/>
    <property type="molecule type" value="Genomic_DNA"/>
</dbReference>
<dbReference type="Proteomes" id="UP000295781">
    <property type="component" value="Chromosome"/>
</dbReference>
<dbReference type="SUPFAM" id="SSF47413">
    <property type="entry name" value="lambda repressor-like DNA-binding domains"/>
    <property type="match status" value="1"/>
</dbReference>
<dbReference type="AlphaFoldDB" id="A0A4P2PXS1"/>
<dbReference type="InterPro" id="IPR010982">
    <property type="entry name" value="Lambda_DNA-bd_dom_sf"/>
</dbReference>
<dbReference type="GO" id="GO:0003677">
    <property type="term" value="F:DNA binding"/>
    <property type="evidence" value="ECO:0007669"/>
    <property type="project" value="InterPro"/>
</dbReference>
<evidence type="ECO:0000313" key="3">
    <source>
        <dbReference type="Proteomes" id="UP000295781"/>
    </source>
</evidence>
<organism evidence="2 3">
    <name type="scientific">Sorangium cellulosum</name>
    <name type="common">Polyangium cellulosum</name>
    <dbReference type="NCBI Taxonomy" id="56"/>
    <lineage>
        <taxon>Bacteria</taxon>
        <taxon>Pseudomonadati</taxon>
        <taxon>Myxococcota</taxon>
        <taxon>Polyangia</taxon>
        <taxon>Polyangiales</taxon>
        <taxon>Polyangiaceae</taxon>
        <taxon>Sorangium</taxon>
    </lineage>
</organism>
<dbReference type="RefSeq" id="WP_129346692.1">
    <property type="nucleotide sequence ID" value="NZ_CP012670.1"/>
</dbReference>
<proteinExistence type="predicted"/>
<dbReference type="InterPro" id="IPR001387">
    <property type="entry name" value="Cro/C1-type_HTH"/>
</dbReference>
<dbReference type="SMART" id="SM00530">
    <property type="entry name" value="HTH_XRE"/>
    <property type="match status" value="1"/>
</dbReference>
<dbReference type="PROSITE" id="PS50943">
    <property type="entry name" value="HTH_CROC1"/>
    <property type="match status" value="1"/>
</dbReference>
<evidence type="ECO:0000259" key="1">
    <source>
        <dbReference type="PROSITE" id="PS50943"/>
    </source>
</evidence>